<keyword evidence="2" id="KW-1185">Reference proteome</keyword>
<gene>
    <name evidence="1" type="ORF">HK099_002059</name>
</gene>
<evidence type="ECO:0000313" key="1">
    <source>
        <dbReference type="EMBL" id="KAJ3201927.1"/>
    </source>
</evidence>
<sequence>MKLKKPQIIYTTFGKLLSSDDQLLDYFNSTQDAALNISEGESFLGKDLTLKANCDEVFIPCTQKVLANKSFVDTEAVAQLKT</sequence>
<name>A0AAD5XUS3_9FUNG</name>
<organism evidence="1 2">
    <name type="scientific">Clydaea vesicula</name>
    <dbReference type="NCBI Taxonomy" id="447962"/>
    <lineage>
        <taxon>Eukaryota</taxon>
        <taxon>Fungi</taxon>
        <taxon>Fungi incertae sedis</taxon>
        <taxon>Chytridiomycota</taxon>
        <taxon>Chytridiomycota incertae sedis</taxon>
        <taxon>Chytridiomycetes</taxon>
        <taxon>Lobulomycetales</taxon>
        <taxon>Lobulomycetaceae</taxon>
        <taxon>Clydaea</taxon>
    </lineage>
</organism>
<protein>
    <submittedName>
        <fullName evidence="1">Uncharacterized protein</fullName>
    </submittedName>
</protein>
<comment type="caution">
    <text evidence="1">The sequence shown here is derived from an EMBL/GenBank/DDBJ whole genome shotgun (WGS) entry which is preliminary data.</text>
</comment>
<proteinExistence type="predicted"/>
<accession>A0AAD5XUS3</accession>
<dbReference type="Proteomes" id="UP001211065">
    <property type="component" value="Unassembled WGS sequence"/>
</dbReference>
<dbReference type="AlphaFoldDB" id="A0AAD5XUS3"/>
<dbReference type="EMBL" id="JADGJW010001650">
    <property type="protein sequence ID" value="KAJ3201927.1"/>
    <property type="molecule type" value="Genomic_DNA"/>
</dbReference>
<feature type="non-terminal residue" evidence="1">
    <location>
        <position position="82"/>
    </location>
</feature>
<evidence type="ECO:0000313" key="2">
    <source>
        <dbReference type="Proteomes" id="UP001211065"/>
    </source>
</evidence>
<reference evidence="1" key="1">
    <citation type="submission" date="2020-05" db="EMBL/GenBank/DDBJ databases">
        <title>Phylogenomic resolution of chytrid fungi.</title>
        <authorList>
            <person name="Stajich J.E."/>
            <person name="Amses K."/>
            <person name="Simmons R."/>
            <person name="Seto K."/>
            <person name="Myers J."/>
            <person name="Bonds A."/>
            <person name="Quandt C.A."/>
            <person name="Barry K."/>
            <person name="Liu P."/>
            <person name="Grigoriev I."/>
            <person name="Longcore J.E."/>
            <person name="James T.Y."/>
        </authorList>
    </citation>
    <scope>NUCLEOTIDE SEQUENCE</scope>
    <source>
        <strain evidence="1">JEL0476</strain>
    </source>
</reference>